<dbReference type="EMBL" id="QRZA01000010">
    <property type="protein sequence ID" value="RGV33878.1"/>
    <property type="molecule type" value="Genomic_DNA"/>
</dbReference>
<evidence type="ECO:0000259" key="1">
    <source>
        <dbReference type="Pfam" id="PF01364"/>
    </source>
</evidence>
<sequence>MFCPECGNRIEDQNIHFCPECGARIEQESNTEKKTPVKPHPQGMSMHGLIFTNLDLLAEKTGTDEQSLMAIFDAFIRQKREYGISYKLVDAGNYTYRKSGFWGNSKKVHLKITSPLWDYMDILTDVHNGEQAAGDEISQYLFIIGGSDIIPMPYIHHYIPNDSNDDSIDTDMLYAYPYGKEMITLLENQAAFTYDQLFFVGRLPLGEDASLEDLCGYLERDIDYSNGFPMNEAYGQCDPHWKKVSSYVANDLLNGNYFRDLSRYLSPDHYYNRLLLSPMVVEGNLQQVFHTNASLYYFNLHGGEGLESRGYAGVMLNKEEYGALPAIEPEHMMTCEEPNIVISEACYGGRFIGLDQHHSMMLASLFTNTLAFVGSSRVAWGAVDDASSPQSGVSVSYADIIAGYFISTILQGYTVAEALFIARSAVLQGTVPGDPHAALTVVEFNLFGDPMTTMNVRTNLKSGNKATSKTTLIDPNTKIGCTIEKIKTEKENGSILEQVRGAVNANIQQIHDTIGQHLYANYGIKPRPMEEVLKIKYSNGQEEMKFNYDLTSERQIPARFVVTTSSDGKIKSVYTTR</sequence>
<dbReference type="Proteomes" id="UP000283589">
    <property type="component" value="Unassembled WGS sequence"/>
</dbReference>
<evidence type="ECO:0000313" key="4">
    <source>
        <dbReference type="Proteomes" id="UP000283589"/>
    </source>
</evidence>
<dbReference type="GO" id="GO:0008234">
    <property type="term" value="F:cysteine-type peptidase activity"/>
    <property type="evidence" value="ECO:0007669"/>
    <property type="project" value="InterPro"/>
</dbReference>
<dbReference type="GO" id="GO:0006508">
    <property type="term" value="P:proteolysis"/>
    <property type="evidence" value="ECO:0007669"/>
    <property type="project" value="InterPro"/>
</dbReference>
<accession>A0A412X0V7</accession>
<proteinExistence type="predicted"/>
<dbReference type="InterPro" id="IPR026870">
    <property type="entry name" value="Zinc_ribbon_dom"/>
</dbReference>
<feature type="domain" description="Gingipain" evidence="1">
    <location>
        <begin position="137"/>
        <end position="453"/>
    </location>
</feature>
<dbReference type="AlphaFoldDB" id="A0A412X0V7"/>
<reference evidence="3 4" key="1">
    <citation type="submission" date="2018-08" db="EMBL/GenBank/DDBJ databases">
        <title>A genome reference for cultivated species of the human gut microbiota.</title>
        <authorList>
            <person name="Zou Y."/>
            <person name="Xue W."/>
            <person name="Luo G."/>
        </authorList>
    </citation>
    <scope>NUCLEOTIDE SEQUENCE [LARGE SCALE GENOMIC DNA]</scope>
    <source>
        <strain evidence="3 4">AF14-49</strain>
    </source>
</reference>
<organism evidence="3 4">
    <name type="scientific">Butyricimonas virosa</name>
    <dbReference type="NCBI Taxonomy" id="544645"/>
    <lineage>
        <taxon>Bacteria</taxon>
        <taxon>Pseudomonadati</taxon>
        <taxon>Bacteroidota</taxon>
        <taxon>Bacteroidia</taxon>
        <taxon>Bacteroidales</taxon>
        <taxon>Odoribacteraceae</taxon>
        <taxon>Butyricimonas</taxon>
    </lineage>
</organism>
<dbReference type="Pfam" id="PF01364">
    <property type="entry name" value="Peptidase_C25"/>
    <property type="match status" value="1"/>
</dbReference>
<gene>
    <name evidence="3" type="ORF">DWW18_09540</name>
</gene>
<evidence type="ECO:0000313" key="3">
    <source>
        <dbReference type="EMBL" id="RGV33878.1"/>
    </source>
</evidence>
<comment type="caution">
    <text evidence="3">The sequence shown here is derived from an EMBL/GenBank/DDBJ whole genome shotgun (WGS) entry which is preliminary data.</text>
</comment>
<protein>
    <submittedName>
        <fullName evidence="3">Zinc-ribbon domain-containing protein</fullName>
    </submittedName>
</protein>
<evidence type="ECO:0000259" key="2">
    <source>
        <dbReference type="Pfam" id="PF13240"/>
    </source>
</evidence>
<dbReference type="RefSeq" id="WP_118260263.1">
    <property type="nucleotide sequence ID" value="NZ_CALBWO010000040.1"/>
</dbReference>
<dbReference type="InterPro" id="IPR001769">
    <property type="entry name" value="Gingipain"/>
</dbReference>
<feature type="domain" description="Zinc-ribbon" evidence="2">
    <location>
        <begin position="2"/>
        <end position="24"/>
    </location>
</feature>
<dbReference type="Pfam" id="PF13240">
    <property type="entry name" value="Zn_Ribbon_1"/>
    <property type="match status" value="1"/>
</dbReference>
<name>A0A412X0V7_9BACT</name>